<accession>A0A8J3PIA8</accession>
<dbReference type="InterPro" id="IPR015797">
    <property type="entry name" value="NUDIX_hydrolase-like_dom_sf"/>
</dbReference>
<evidence type="ECO:0000259" key="3">
    <source>
        <dbReference type="PROSITE" id="PS51462"/>
    </source>
</evidence>
<evidence type="ECO:0000313" key="5">
    <source>
        <dbReference type="Proteomes" id="UP000660339"/>
    </source>
</evidence>
<dbReference type="InterPro" id="IPR000086">
    <property type="entry name" value="NUDIX_hydrolase_dom"/>
</dbReference>
<dbReference type="Pfam" id="PF00293">
    <property type="entry name" value="NUDIX"/>
    <property type="match status" value="1"/>
</dbReference>
<dbReference type="PANTHER" id="PTHR11839:SF18">
    <property type="entry name" value="NUDIX HYDROLASE DOMAIN-CONTAINING PROTEIN"/>
    <property type="match status" value="1"/>
</dbReference>
<dbReference type="GO" id="GO:0019693">
    <property type="term" value="P:ribose phosphate metabolic process"/>
    <property type="evidence" value="ECO:0007669"/>
    <property type="project" value="TreeGrafter"/>
</dbReference>
<reference evidence="4" key="1">
    <citation type="submission" date="2021-01" db="EMBL/GenBank/DDBJ databases">
        <title>Whole genome shotgun sequence of Catellatospora methionotrophica NBRC 14553.</title>
        <authorList>
            <person name="Komaki H."/>
            <person name="Tamura T."/>
        </authorList>
    </citation>
    <scope>NUCLEOTIDE SEQUENCE</scope>
    <source>
        <strain evidence="4">NBRC 14553</strain>
    </source>
</reference>
<keyword evidence="5" id="KW-1185">Reference proteome</keyword>
<dbReference type="GO" id="GO:0006753">
    <property type="term" value="P:nucleoside phosphate metabolic process"/>
    <property type="evidence" value="ECO:0007669"/>
    <property type="project" value="TreeGrafter"/>
</dbReference>
<protein>
    <recommendedName>
        <fullName evidence="3">Nudix hydrolase domain-containing protein</fullName>
    </recommendedName>
</protein>
<dbReference type="CDD" id="cd03424">
    <property type="entry name" value="NUDIX_ADPRase_Nudt5_UGPPase_Nudt14"/>
    <property type="match status" value="1"/>
</dbReference>
<dbReference type="GO" id="GO:0016787">
    <property type="term" value="F:hydrolase activity"/>
    <property type="evidence" value="ECO:0007669"/>
    <property type="project" value="UniProtKB-KW"/>
</dbReference>
<gene>
    <name evidence="4" type="ORF">Cme02nite_58860</name>
</gene>
<sequence length="246" mass="26433">MTDRQTRRSARLAAYDRLREQRPHLFANPPGAAYEIVLDPDLQEQVADESALKLAAAGLPEQNGDIGVVYADRYTMLVRDAVRFPDGALGVYIRAMSPHDGIGAAVLPVLPDGRILLVRHFRHATRRWHWEIPRGFAEPGADGAATAAREVEEEVGVAAAEVVYLGVLDTDTGAGVGGDELYLARLAGVPQEHPAGAAEEGIDEFRAVTAEEFTQLIRDGELGDAFALAAYAYALARGLWPPAPAA</sequence>
<dbReference type="SUPFAM" id="SSF55811">
    <property type="entry name" value="Nudix"/>
    <property type="match status" value="1"/>
</dbReference>
<evidence type="ECO:0000256" key="2">
    <source>
        <dbReference type="ARBA" id="ARBA00022801"/>
    </source>
</evidence>
<dbReference type="PROSITE" id="PS51462">
    <property type="entry name" value="NUDIX"/>
    <property type="match status" value="1"/>
</dbReference>
<dbReference type="AlphaFoldDB" id="A0A8J3PIA8"/>
<feature type="domain" description="Nudix hydrolase" evidence="3">
    <location>
        <begin position="97"/>
        <end position="230"/>
    </location>
</feature>
<dbReference type="PANTHER" id="PTHR11839">
    <property type="entry name" value="UDP/ADP-SUGAR PYROPHOSPHATASE"/>
    <property type="match status" value="1"/>
</dbReference>
<comment type="cofactor">
    <cofactor evidence="1">
        <name>Mg(2+)</name>
        <dbReference type="ChEBI" id="CHEBI:18420"/>
    </cofactor>
</comment>
<dbReference type="Proteomes" id="UP000660339">
    <property type="component" value="Unassembled WGS sequence"/>
</dbReference>
<evidence type="ECO:0000313" key="4">
    <source>
        <dbReference type="EMBL" id="GIG17554.1"/>
    </source>
</evidence>
<proteinExistence type="predicted"/>
<keyword evidence="2" id="KW-0378">Hydrolase</keyword>
<dbReference type="RefSeq" id="WP_166388515.1">
    <property type="nucleotide sequence ID" value="NZ_BAAATT010000037.1"/>
</dbReference>
<dbReference type="EMBL" id="BONJ01000032">
    <property type="protein sequence ID" value="GIG17554.1"/>
    <property type="molecule type" value="Genomic_DNA"/>
</dbReference>
<organism evidence="4 5">
    <name type="scientific">Catellatospora methionotrophica</name>
    <dbReference type="NCBI Taxonomy" id="121620"/>
    <lineage>
        <taxon>Bacteria</taxon>
        <taxon>Bacillati</taxon>
        <taxon>Actinomycetota</taxon>
        <taxon>Actinomycetes</taxon>
        <taxon>Micromonosporales</taxon>
        <taxon>Micromonosporaceae</taxon>
        <taxon>Catellatospora</taxon>
    </lineage>
</organism>
<dbReference type="Gene3D" id="3.90.79.10">
    <property type="entry name" value="Nucleoside Triphosphate Pyrophosphohydrolase"/>
    <property type="match status" value="1"/>
</dbReference>
<dbReference type="GO" id="GO:0005829">
    <property type="term" value="C:cytosol"/>
    <property type="evidence" value="ECO:0007669"/>
    <property type="project" value="TreeGrafter"/>
</dbReference>
<comment type="caution">
    <text evidence="4">The sequence shown here is derived from an EMBL/GenBank/DDBJ whole genome shotgun (WGS) entry which is preliminary data.</text>
</comment>
<evidence type="ECO:0000256" key="1">
    <source>
        <dbReference type="ARBA" id="ARBA00001946"/>
    </source>
</evidence>
<name>A0A8J3PIA8_9ACTN</name>